<sequence>MAGSASSGDGEEIGNINITPMVDVILVLLVIFMVTANFLKKESININLPKVAAADPNVAQSVQVALTKDGKILIEGSEASIEKLQAQLERDSKIKPNMRLTLSADSSLSYGKIAETMGVIRKAGVTRIALSVKR</sequence>
<comment type="caution">
    <text evidence="9">The sequence shown here is derived from an EMBL/GenBank/DDBJ whole genome shotgun (WGS) entry which is preliminary data.</text>
</comment>
<keyword evidence="4 7" id="KW-0812">Transmembrane</keyword>
<dbReference type="PANTHER" id="PTHR30558:SF7">
    <property type="entry name" value="TOL-PAL SYSTEM PROTEIN TOLR"/>
    <property type="match status" value="1"/>
</dbReference>
<keyword evidence="6 8" id="KW-0472">Membrane</keyword>
<keyword evidence="10" id="KW-1185">Reference proteome</keyword>
<organism evidence="9 10">
    <name type="scientific">Leptospira santarosai str. MOR084</name>
    <dbReference type="NCBI Taxonomy" id="1049984"/>
    <lineage>
        <taxon>Bacteria</taxon>
        <taxon>Pseudomonadati</taxon>
        <taxon>Spirochaetota</taxon>
        <taxon>Spirochaetia</taxon>
        <taxon>Leptospirales</taxon>
        <taxon>Leptospiraceae</taxon>
        <taxon>Leptospira</taxon>
    </lineage>
</organism>
<evidence type="ECO:0000256" key="4">
    <source>
        <dbReference type="ARBA" id="ARBA00022692"/>
    </source>
</evidence>
<proteinExistence type="inferred from homology"/>
<protein>
    <submittedName>
        <fullName evidence="9">Transport energizing protein, ExbD/TolR family</fullName>
    </submittedName>
</protein>
<evidence type="ECO:0000256" key="2">
    <source>
        <dbReference type="ARBA" id="ARBA00005811"/>
    </source>
</evidence>
<comment type="similarity">
    <text evidence="2 7">Belongs to the ExbD/TolR family.</text>
</comment>
<name>A0A0E2BBG9_9LEPT</name>
<dbReference type="GeneID" id="29740099"/>
<dbReference type="EMBL" id="AHON02000064">
    <property type="protein sequence ID" value="EKO32557.1"/>
    <property type="molecule type" value="Genomic_DNA"/>
</dbReference>
<keyword evidence="7" id="KW-0653">Protein transport</keyword>
<evidence type="ECO:0000256" key="7">
    <source>
        <dbReference type="RuleBase" id="RU003879"/>
    </source>
</evidence>
<evidence type="ECO:0000256" key="3">
    <source>
        <dbReference type="ARBA" id="ARBA00022475"/>
    </source>
</evidence>
<evidence type="ECO:0000256" key="6">
    <source>
        <dbReference type="ARBA" id="ARBA00023136"/>
    </source>
</evidence>
<evidence type="ECO:0000256" key="1">
    <source>
        <dbReference type="ARBA" id="ARBA00004162"/>
    </source>
</evidence>
<dbReference type="GO" id="GO:0015031">
    <property type="term" value="P:protein transport"/>
    <property type="evidence" value="ECO:0007669"/>
    <property type="project" value="UniProtKB-KW"/>
</dbReference>
<dbReference type="RefSeq" id="WP_004459665.1">
    <property type="nucleotide sequence ID" value="NZ_AHON02000064.1"/>
</dbReference>
<evidence type="ECO:0000256" key="5">
    <source>
        <dbReference type="ARBA" id="ARBA00022989"/>
    </source>
</evidence>
<evidence type="ECO:0000313" key="10">
    <source>
        <dbReference type="Proteomes" id="UP000006329"/>
    </source>
</evidence>
<dbReference type="PANTHER" id="PTHR30558">
    <property type="entry name" value="EXBD MEMBRANE COMPONENT OF PMF-DRIVEN MACROMOLECULE IMPORT SYSTEM"/>
    <property type="match status" value="1"/>
</dbReference>
<feature type="transmembrane region" description="Helical" evidence="8">
    <location>
        <begin position="20"/>
        <end position="39"/>
    </location>
</feature>
<dbReference type="Pfam" id="PF02472">
    <property type="entry name" value="ExbD"/>
    <property type="match status" value="1"/>
</dbReference>
<accession>A0A0E2BBG9</accession>
<reference evidence="9" key="1">
    <citation type="submission" date="2012-10" db="EMBL/GenBank/DDBJ databases">
        <authorList>
            <person name="Harkins D.M."/>
            <person name="Durkin A.S."/>
            <person name="Brinkac L.M."/>
            <person name="Haft D.H."/>
            <person name="Selengut J.D."/>
            <person name="Sanka R."/>
            <person name="DePew J."/>
            <person name="Purushe J."/>
            <person name="Matthias M.A."/>
            <person name="Vinetz J.M."/>
            <person name="Sutton G.G."/>
            <person name="Nierman W.C."/>
            <person name="Fouts D.E."/>
        </authorList>
    </citation>
    <scope>NUCLEOTIDE SEQUENCE [LARGE SCALE GENOMIC DNA]</scope>
    <source>
        <strain evidence="9">MOR084</strain>
    </source>
</reference>
<evidence type="ECO:0000313" key="9">
    <source>
        <dbReference type="EMBL" id="EKO32557.1"/>
    </source>
</evidence>
<keyword evidence="5 8" id="KW-1133">Transmembrane helix</keyword>
<dbReference type="Gene3D" id="3.30.420.270">
    <property type="match status" value="1"/>
</dbReference>
<dbReference type="AlphaFoldDB" id="A0A0E2BBG9"/>
<gene>
    <name evidence="9" type="ORF">LEP1GSC179_0787</name>
</gene>
<dbReference type="GO" id="GO:0022857">
    <property type="term" value="F:transmembrane transporter activity"/>
    <property type="evidence" value="ECO:0007669"/>
    <property type="project" value="InterPro"/>
</dbReference>
<dbReference type="GO" id="GO:0005886">
    <property type="term" value="C:plasma membrane"/>
    <property type="evidence" value="ECO:0007669"/>
    <property type="project" value="UniProtKB-SubCell"/>
</dbReference>
<keyword evidence="7" id="KW-0813">Transport</keyword>
<keyword evidence="3" id="KW-1003">Cell membrane</keyword>
<evidence type="ECO:0000256" key="8">
    <source>
        <dbReference type="SAM" id="Phobius"/>
    </source>
</evidence>
<dbReference type="InterPro" id="IPR003400">
    <property type="entry name" value="ExbD"/>
</dbReference>
<comment type="subcellular location">
    <subcellularLocation>
        <location evidence="1">Cell membrane</location>
        <topology evidence="1">Single-pass membrane protein</topology>
    </subcellularLocation>
    <subcellularLocation>
        <location evidence="7">Cell membrane</location>
        <topology evidence="7">Single-pass type II membrane protein</topology>
    </subcellularLocation>
</comment>
<dbReference type="Proteomes" id="UP000006329">
    <property type="component" value="Unassembled WGS sequence"/>
</dbReference>